<dbReference type="InterPro" id="IPR040624">
    <property type="entry name" value="HalOD1"/>
</dbReference>
<comment type="caution">
    <text evidence="2">The sequence shown here is derived from an EMBL/GenBank/DDBJ whole genome shotgun (WGS) entry which is preliminary data.</text>
</comment>
<evidence type="ECO:0000259" key="1">
    <source>
        <dbReference type="Pfam" id="PF18545"/>
    </source>
</evidence>
<feature type="domain" description="Halobacterial output" evidence="1">
    <location>
        <begin position="96"/>
        <end position="163"/>
    </location>
</feature>
<gene>
    <name evidence="2" type="ORF">OB914_14215</name>
</gene>
<dbReference type="Proteomes" id="UP001209746">
    <property type="component" value="Unassembled WGS sequence"/>
</dbReference>
<evidence type="ECO:0000313" key="2">
    <source>
        <dbReference type="EMBL" id="MCU4728109.1"/>
    </source>
</evidence>
<proteinExistence type="predicted"/>
<dbReference type="AlphaFoldDB" id="A0AAE3IE85"/>
<dbReference type="Pfam" id="PF18545">
    <property type="entry name" value="HalOD1"/>
    <property type="match status" value="1"/>
</dbReference>
<dbReference type="EMBL" id="JAOPKD010000019">
    <property type="protein sequence ID" value="MCU4728109.1"/>
    <property type="molecule type" value="Genomic_DNA"/>
</dbReference>
<reference evidence="2" key="1">
    <citation type="submission" date="2023-02" db="EMBL/GenBank/DDBJ databases">
        <title>Enrichment on poylsaccharides allowed isolation of novel metabolic and taxonomic groups of Haloarchaea.</title>
        <authorList>
            <person name="Sorokin D.Y."/>
            <person name="Elcheninov A.G."/>
            <person name="Khizhniak T.V."/>
            <person name="Kolganova T.V."/>
            <person name="Kublanov I.V."/>
        </authorList>
    </citation>
    <scope>NUCLEOTIDE SEQUENCE</scope>
    <source>
        <strain evidence="2">HArc-curdl7</strain>
    </source>
</reference>
<name>A0AAE3IE85_9EURY</name>
<accession>A0AAE3IE85</accession>
<protein>
    <recommendedName>
        <fullName evidence="1">Halobacterial output domain-containing protein</fullName>
    </recommendedName>
</protein>
<organism evidence="2 3">
    <name type="scientific">Halapricum hydrolyticum</name>
    <dbReference type="NCBI Taxonomy" id="2979991"/>
    <lineage>
        <taxon>Archaea</taxon>
        <taxon>Methanobacteriati</taxon>
        <taxon>Methanobacteriota</taxon>
        <taxon>Stenosarchaea group</taxon>
        <taxon>Halobacteria</taxon>
        <taxon>Halobacteriales</taxon>
        <taxon>Haloarculaceae</taxon>
        <taxon>Halapricum</taxon>
    </lineage>
</organism>
<sequence>MYIYQLFRENLFILSNPIVAIVSKDIEKHASGGDIGPAGDFHEVLRELLVSSHQNGIDVTGGWQIVPESDTTLAWDVEITQLARETTHESPTTDEFPVDSILTAVASHEGVEKTELPPLQDSIDVESLEHMFDDLADGPPGEVTFYYCGYRVTVYGDGQITVEG</sequence>
<dbReference type="RefSeq" id="WP_315910569.1">
    <property type="nucleotide sequence ID" value="NZ_JAOPKD010000019.1"/>
</dbReference>
<evidence type="ECO:0000313" key="3">
    <source>
        <dbReference type="Proteomes" id="UP001209746"/>
    </source>
</evidence>